<gene>
    <name evidence="2" type="ORF">F53441_3045</name>
</gene>
<comment type="caution">
    <text evidence="2">The sequence shown here is derived from an EMBL/GenBank/DDBJ whole genome shotgun (WGS) entry which is preliminary data.</text>
</comment>
<sequence>MADTNQLNAKFSTLKLKDSPSFHFFPKLPTELRLQIWNETLEERLLNVNVYAYLYERTPQAILIPSTHQPEHGIIFHSEGISCMKDGCFEVNEDDIDGPEGQDARESLYNISLACHLLIIMDVTPILCKSRHEDYIQGVNGWNLPQNFPRDVNDFSSFRKIVSSFQHVGFDYIDLDSVFHVAFKDEFISLLMYFESMKSFYMHLNPRYWPEVQNGVRVENVHDIPDLRVHQRRT</sequence>
<dbReference type="InterPro" id="IPR045518">
    <property type="entry name" value="2EXR"/>
</dbReference>
<evidence type="ECO:0000313" key="3">
    <source>
        <dbReference type="Proteomes" id="UP000605986"/>
    </source>
</evidence>
<dbReference type="OrthoDB" id="5061036at2759"/>
<keyword evidence="3" id="KW-1185">Reference proteome</keyword>
<dbReference type="AlphaFoldDB" id="A0A8H4KRR6"/>
<feature type="domain" description="2EXR" evidence="1">
    <location>
        <begin position="22"/>
        <end position="53"/>
    </location>
</feature>
<reference evidence="2" key="1">
    <citation type="submission" date="2020-01" db="EMBL/GenBank/DDBJ databases">
        <title>Identification and distribution of gene clusters putatively required for synthesis of sphingolipid metabolism inhibitors in phylogenetically diverse species of the filamentous fungus Fusarium.</title>
        <authorList>
            <person name="Kim H.-S."/>
            <person name="Busman M."/>
            <person name="Brown D.W."/>
            <person name="Divon H."/>
            <person name="Uhlig S."/>
            <person name="Proctor R.H."/>
        </authorList>
    </citation>
    <scope>NUCLEOTIDE SEQUENCE</scope>
    <source>
        <strain evidence="2">NRRL 53441</strain>
    </source>
</reference>
<evidence type="ECO:0000313" key="2">
    <source>
        <dbReference type="EMBL" id="KAF4454419.1"/>
    </source>
</evidence>
<dbReference type="Pfam" id="PF20150">
    <property type="entry name" value="2EXR"/>
    <property type="match status" value="1"/>
</dbReference>
<proteinExistence type="predicted"/>
<dbReference type="EMBL" id="JAADJG010000125">
    <property type="protein sequence ID" value="KAF4454419.1"/>
    <property type="molecule type" value="Genomic_DNA"/>
</dbReference>
<evidence type="ECO:0000259" key="1">
    <source>
        <dbReference type="Pfam" id="PF20150"/>
    </source>
</evidence>
<accession>A0A8H4KRR6</accession>
<organism evidence="2 3">
    <name type="scientific">Fusarium austroafricanum</name>
    <dbReference type="NCBI Taxonomy" id="2364996"/>
    <lineage>
        <taxon>Eukaryota</taxon>
        <taxon>Fungi</taxon>
        <taxon>Dikarya</taxon>
        <taxon>Ascomycota</taxon>
        <taxon>Pezizomycotina</taxon>
        <taxon>Sordariomycetes</taxon>
        <taxon>Hypocreomycetidae</taxon>
        <taxon>Hypocreales</taxon>
        <taxon>Nectriaceae</taxon>
        <taxon>Fusarium</taxon>
        <taxon>Fusarium concolor species complex</taxon>
    </lineage>
</organism>
<name>A0A8H4KRR6_9HYPO</name>
<protein>
    <recommendedName>
        <fullName evidence="1">2EXR domain-containing protein</fullName>
    </recommendedName>
</protein>
<dbReference type="Proteomes" id="UP000605986">
    <property type="component" value="Unassembled WGS sequence"/>
</dbReference>